<dbReference type="KEGG" id="fcy:FRACYDRAFT_234578"/>
<gene>
    <name evidence="2" type="ORF">FRACYDRAFT_234578</name>
</gene>
<feature type="region of interest" description="Disordered" evidence="1">
    <location>
        <begin position="44"/>
        <end position="96"/>
    </location>
</feature>
<keyword evidence="3" id="KW-1185">Reference proteome</keyword>
<protein>
    <submittedName>
        <fullName evidence="2">Uncharacterized protein</fullName>
    </submittedName>
</protein>
<proteinExistence type="predicted"/>
<dbReference type="AlphaFoldDB" id="A0A1E7FS52"/>
<accession>A0A1E7FS52</accession>
<feature type="compositionally biased region" description="Low complexity" evidence="1">
    <location>
        <begin position="46"/>
        <end position="66"/>
    </location>
</feature>
<dbReference type="Proteomes" id="UP000095751">
    <property type="component" value="Unassembled WGS sequence"/>
</dbReference>
<feature type="region of interest" description="Disordered" evidence="1">
    <location>
        <begin position="224"/>
        <end position="243"/>
    </location>
</feature>
<dbReference type="InParanoid" id="A0A1E7FS52"/>
<evidence type="ECO:0000313" key="3">
    <source>
        <dbReference type="Proteomes" id="UP000095751"/>
    </source>
</evidence>
<dbReference type="OrthoDB" id="54725at2759"/>
<reference evidence="2 3" key="1">
    <citation type="submission" date="2016-09" db="EMBL/GenBank/DDBJ databases">
        <title>Extensive genetic diversity and differential bi-allelic expression allows diatom success in the polar Southern Ocean.</title>
        <authorList>
            <consortium name="DOE Joint Genome Institute"/>
            <person name="Mock T."/>
            <person name="Otillar R.P."/>
            <person name="Strauss J."/>
            <person name="Dupont C."/>
            <person name="Frickenhaus S."/>
            <person name="Maumus F."/>
            <person name="Mcmullan M."/>
            <person name="Sanges R."/>
            <person name="Schmutz J."/>
            <person name="Toseland A."/>
            <person name="Valas R."/>
            <person name="Veluchamy A."/>
            <person name="Ward B.J."/>
            <person name="Allen A."/>
            <person name="Barry K."/>
            <person name="Falciatore A."/>
            <person name="Ferrante M."/>
            <person name="Fortunato A.E."/>
            <person name="Gloeckner G."/>
            <person name="Gruber A."/>
            <person name="Hipkin R."/>
            <person name="Janech M."/>
            <person name="Kroth P."/>
            <person name="Leese F."/>
            <person name="Lindquist E."/>
            <person name="Lyon B.R."/>
            <person name="Martin J."/>
            <person name="Mayer C."/>
            <person name="Parker M."/>
            <person name="Quesneville H."/>
            <person name="Raymond J."/>
            <person name="Uhlig C."/>
            <person name="Valentin K.U."/>
            <person name="Worden A.Z."/>
            <person name="Armbrust E.V."/>
            <person name="Bowler C."/>
            <person name="Green B."/>
            <person name="Moulton V."/>
            <person name="Van Oosterhout C."/>
            <person name="Grigoriev I."/>
        </authorList>
    </citation>
    <scope>NUCLEOTIDE SEQUENCE [LARGE SCALE GENOMIC DNA]</scope>
    <source>
        <strain evidence="2 3">CCMP1102</strain>
    </source>
</reference>
<evidence type="ECO:0000256" key="1">
    <source>
        <dbReference type="SAM" id="MobiDB-lite"/>
    </source>
</evidence>
<sequence>MIVTTLFTKRIISSLRCSFPVSTNNISCFANKLNIINSQRINHLVRQQQQQQQQQHRHLSSSSSSSNTKRLSKRRQAKQKVSQQQQQHDDDDENFKPIPRWPAVVSMLIVPVMFAAWGASDWFFGNKIKGINEGLRKEFIAAATITASHQKANNYNDNHNADDDDDYYLTVLEKKPTLFHCVIRRDTGFIHCLSGVQLLDVVEVLEEGVGPDRQYNLCRLPAKESSSSSGANEEESELESHPSLSISTDTYGWFPVRWLQKLDHYEFMVQEQARNIASSSTTN</sequence>
<name>A0A1E7FS52_9STRA</name>
<evidence type="ECO:0000313" key="2">
    <source>
        <dbReference type="EMBL" id="OEU20947.1"/>
    </source>
</evidence>
<organism evidence="2 3">
    <name type="scientific">Fragilariopsis cylindrus CCMP1102</name>
    <dbReference type="NCBI Taxonomy" id="635003"/>
    <lineage>
        <taxon>Eukaryota</taxon>
        <taxon>Sar</taxon>
        <taxon>Stramenopiles</taxon>
        <taxon>Ochrophyta</taxon>
        <taxon>Bacillariophyta</taxon>
        <taxon>Bacillariophyceae</taxon>
        <taxon>Bacillariophycidae</taxon>
        <taxon>Bacillariales</taxon>
        <taxon>Bacillariaceae</taxon>
        <taxon>Fragilariopsis</taxon>
    </lineage>
</organism>
<dbReference type="EMBL" id="KV784354">
    <property type="protein sequence ID" value="OEU20947.1"/>
    <property type="molecule type" value="Genomic_DNA"/>
</dbReference>